<evidence type="ECO:0000259" key="3">
    <source>
        <dbReference type="Pfam" id="PF02731"/>
    </source>
</evidence>
<organism evidence="4 5">
    <name type="scientific">Ostreococcus lucimarinus (strain CCE9901)</name>
    <dbReference type="NCBI Taxonomy" id="436017"/>
    <lineage>
        <taxon>Eukaryota</taxon>
        <taxon>Viridiplantae</taxon>
        <taxon>Chlorophyta</taxon>
        <taxon>Mamiellophyceae</taxon>
        <taxon>Mamiellales</taxon>
        <taxon>Bathycoccaceae</taxon>
        <taxon>Ostreococcus</taxon>
    </lineage>
</organism>
<keyword evidence="5" id="KW-1185">Reference proteome</keyword>
<sequence>MAVRMLQYGDERASRVDDVGGDGGAFPERRHIETGGSPASLAQDSTRISPHGAVSTSIIDTKEISVVQSDLRLARSQIITPETRAKQQKQLQDAIDGKLYPQKHLTDLKGGNTHAQYIKYAPVGARERVIKVQQLQQDPLSPPAFRLKKAPSEAKPTAVAVVQSPPRKVTEEDKEAWRIPPSISNWKNSKGYTIPLDKRLAADGRGLVDVKINDNFAKFSEALYVAEQSARVSVETRANVQKQVALQEQISREQTIRQVAAQALRDQNVESEGLEEKLSHKRMKK</sequence>
<evidence type="ECO:0000313" key="5">
    <source>
        <dbReference type="Proteomes" id="UP000001568"/>
    </source>
</evidence>
<feature type="region of interest" description="Disordered" evidence="2">
    <location>
        <begin position="1"/>
        <end position="48"/>
    </location>
</feature>
<feature type="compositionally biased region" description="Basic and acidic residues" evidence="2">
    <location>
        <begin position="9"/>
        <end position="18"/>
    </location>
</feature>
<dbReference type="InterPro" id="IPR004015">
    <property type="entry name" value="SKI-int_prot_SKIP_SNW-dom"/>
</dbReference>
<dbReference type="GO" id="GO:0005681">
    <property type="term" value="C:spliceosomal complex"/>
    <property type="evidence" value="ECO:0007669"/>
    <property type="project" value="InterPro"/>
</dbReference>
<dbReference type="GeneID" id="5000182"/>
<dbReference type="RefSeq" id="XP_001416169.1">
    <property type="nucleotide sequence ID" value="XM_001416132.1"/>
</dbReference>
<protein>
    <submittedName>
        <fullName evidence="4">Pre-mRNA splicing factor prp45</fullName>
    </submittedName>
</protein>
<evidence type="ECO:0000256" key="1">
    <source>
        <dbReference type="ARBA" id="ARBA00010197"/>
    </source>
</evidence>
<dbReference type="EMBL" id="CP000582">
    <property type="protein sequence ID" value="ABO94462.1"/>
    <property type="molecule type" value="Genomic_DNA"/>
</dbReference>
<feature type="domain" description="SKI-interacting protein SKIP SNW" evidence="3">
    <location>
        <begin position="124"/>
        <end position="264"/>
    </location>
</feature>
<dbReference type="PANTHER" id="PTHR12096">
    <property type="entry name" value="NUCLEAR PROTEIN SKIP-RELATED"/>
    <property type="match status" value="1"/>
</dbReference>
<accession>A4RSX2</accession>
<comment type="similarity">
    <text evidence="1">Belongs to the SNW family.</text>
</comment>
<dbReference type="Pfam" id="PF02731">
    <property type="entry name" value="SKIP_SNW"/>
    <property type="match status" value="1"/>
</dbReference>
<proteinExistence type="inferred from homology"/>
<name>A4RSX2_OSTLU</name>
<gene>
    <name evidence="4" type="primary">Prp45</name>
    <name evidence="4" type="ORF">OSTLU_119541</name>
</gene>
<dbReference type="KEGG" id="olu:OSTLU_119541"/>
<dbReference type="GO" id="GO:0000398">
    <property type="term" value="P:mRNA splicing, via spliceosome"/>
    <property type="evidence" value="ECO:0007669"/>
    <property type="project" value="InterPro"/>
</dbReference>
<dbReference type="AlphaFoldDB" id="A4RSX2"/>
<evidence type="ECO:0000256" key="2">
    <source>
        <dbReference type="SAM" id="MobiDB-lite"/>
    </source>
</evidence>
<dbReference type="STRING" id="436017.A4RSX2"/>
<dbReference type="InterPro" id="IPR017862">
    <property type="entry name" value="SKI-int_prot_SKIP"/>
</dbReference>
<dbReference type="eggNOG" id="KOG2441">
    <property type="taxonomic scope" value="Eukaryota"/>
</dbReference>
<evidence type="ECO:0000313" key="4">
    <source>
        <dbReference type="EMBL" id="ABO94462.1"/>
    </source>
</evidence>
<dbReference type="Gramene" id="ABO94462">
    <property type="protein sequence ID" value="ABO94462"/>
    <property type="gene ID" value="OSTLU_119541"/>
</dbReference>
<dbReference type="Proteomes" id="UP000001568">
    <property type="component" value="Chromosome 2"/>
</dbReference>
<reference evidence="4 5" key="1">
    <citation type="journal article" date="2007" name="Proc. Natl. Acad. Sci. U.S.A.">
        <title>The tiny eukaryote Ostreococcus provides genomic insights into the paradox of plankton speciation.</title>
        <authorList>
            <person name="Palenik B."/>
            <person name="Grimwood J."/>
            <person name="Aerts A."/>
            <person name="Rouze P."/>
            <person name="Salamov A."/>
            <person name="Putnam N."/>
            <person name="Dupont C."/>
            <person name="Jorgensen R."/>
            <person name="Derelle E."/>
            <person name="Rombauts S."/>
            <person name="Zhou K."/>
            <person name="Otillar R."/>
            <person name="Merchant S.S."/>
            <person name="Podell S."/>
            <person name="Gaasterland T."/>
            <person name="Napoli C."/>
            <person name="Gendler K."/>
            <person name="Manuell A."/>
            <person name="Tai V."/>
            <person name="Vallon O."/>
            <person name="Piganeau G."/>
            <person name="Jancek S."/>
            <person name="Heijde M."/>
            <person name="Jabbari K."/>
            <person name="Bowler C."/>
            <person name="Lohr M."/>
            <person name="Robbens S."/>
            <person name="Werner G."/>
            <person name="Dubchak I."/>
            <person name="Pazour G.J."/>
            <person name="Ren Q."/>
            <person name="Paulsen I."/>
            <person name="Delwiche C."/>
            <person name="Schmutz J."/>
            <person name="Rokhsar D."/>
            <person name="Van de Peer Y."/>
            <person name="Moreau H."/>
            <person name="Grigoriev I.V."/>
        </authorList>
    </citation>
    <scope>NUCLEOTIDE SEQUENCE [LARGE SCALE GENOMIC DNA]</scope>
    <source>
        <strain evidence="4 5">CCE9901</strain>
    </source>
</reference>
<dbReference type="OrthoDB" id="666364at2759"/>
<dbReference type="HOGENOM" id="CLU_977917_0_0_1"/>